<dbReference type="PROSITE" id="PS00061">
    <property type="entry name" value="ADH_SHORT"/>
    <property type="match status" value="1"/>
</dbReference>
<evidence type="ECO:0000313" key="5">
    <source>
        <dbReference type="Proteomes" id="UP000320404"/>
    </source>
</evidence>
<dbReference type="InterPro" id="IPR052178">
    <property type="entry name" value="Sec_Metab_Biosynth_SDR"/>
</dbReference>
<dbReference type="InterPro" id="IPR036291">
    <property type="entry name" value="NAD(P)-bd_dom_sf"/>
</dbReference>
<dbReference type="Pfam" id="PF13561">
    <property type="entry name" value="adh_short_C2"/>
    <property type="match status" value="1"/>
</dbReference>
<evidence type="ECO:0000256" key="1">
    <source>
        <dbReference type="ARBA" id="ARBA00006484"/>
    </source>
</evidence>
<gene>
    <name evidence="4" type="ORF">EVA69_01450</name>
</gene>
<comment type="caution">
    <text evidence="4">The sequence shown here is derived from an EMBL/GenBank/DDBJ whole genome shotgun (WGS) entry which is preliminary data.</text>
</comment>
<dbReference type="AlphaFoldDB" id="A0A520S613"/>
<protein>
    <submittedName>
        <fullName evidence="4">SDR family oxidoreductase</fullName>
    </submittedName>
</protein>
<dbReference type="Proteomes" id="UP000320404">
    <property type="component" value="Unassembled WGS sequence"/>
</dbReference>
<dbReference type="InterPro" id="IPR002347">
    <property type="entry name" value="SDR_fam"/>
</dbReference>
<proteinExistence type="inferred from homology"/>
<dbReference type="PRINTS" id="PR00080">
    <property type="entry name" value="SDRFAMILY"/>
</dbReference>
<evidence type="ECO:0000256" key="3">
    <source>
        <dbReference type="ARBA" id="ARBA00023002"/>
    </source>
</evidence>
<dbReference type="PANTHER" id="PTHR43618">
    <property type="entry name" value="7-ALPHA-HYDROXYSTEROID DEHYDROGENASE"/>
    <property type="match status" value="1"/>
</dbReference>
<reference evidence="4 5" key="1">
    <citation type="submission" date="2019-02" db="EMBL/GenBank/DDBJ databases">
        <title>Prokaryotic population dynamics and viral predation in marine succession experiment using metagenomics: the confinement effect.</title>
        <authorList>
            <person name="Haro-Moreno J.M."/>
            <person name="Rodriguez-Valera F."/>
            <person name="Lopez-Perez M."/>
        </authorList>
    </citation>
    <scope>NUCLEOTIDE SEQUENCE [LARGE SCALE GENOMIC DNA]</scope>
    <source>
        <strain evidence="4">MED-G158</strain>
    </source>
</reference>
<dbReference type="PRINTS" id="PR00081">
    <property type="entry name" value="GDHRDH"/>
</dbReference>
<dbReference type="PANTHER" id="PTHR43618:SF8">
    <property type="entry name" value="7ALPHA-HYDROXYSTEROID DEHYDROGENASE"/>
    <property type="match status" value="1"/>
</dbReference>
<keyword evidence="3" id="KW-0560">Oxidoreductase</keyword>
<dbReference type="Gene3D" id="3.40.50.720">
    <property type="entry name" value="NAD(P)-binding Rossmann-like Domain"/>
    <property type="match status" value="1"/>
</dbReference>
<name>A0A520S613_9GAMM</name>
<dbReference type="SUPFAM" id="SSF51735">
    <property type="entry name" value="NAD(P)-binding Rossmann-fold domains"/>
    <property type="match status" value="1"/>
</dbReference>
<dbReference type="FunFam" id="3.40.50.720:FF:000084">
    <property type="entry name" value="Short-chain dehydrogenase reductase"/>
    <property type="match status" value="1"/>
</dbReference>
<comment type="similarity">
    <text evidence="1">Belongs to the short-chain dehydrogenases/reductases (SDR) family.</text>
</comment>
<dbReference type="GO" id="GO:0016491">
    <property type="term" value="F:oxidoreductase activity"/>
    <property type="evidence" value="ECO:0007669"/>
    <property type="project" value="UniProtKB-KW"/>
</dbReference>
<keyword evidence="2" id="KW-0521">NADP</keyword>
<evidence type="ECO:0000313" key="4">
    <source>
        <dbReference type="EMBL" id="RZO77839.1"/>
    </source>
</evidence>
<evidence type="ECO:0000256" key="2">
    <source>
        <dbReference type="ARBA" id="ARBA00022857"/>
    </source>
</evidence>
<dbReference type="InterPro" id="IPR020904">
    <property type="entry name" value="Sc_DH/Rdtase_CS"/>
</dbReference>
<accession>A0A520S613</accession>
<organism evidence="4 5">
    <name type="scientific">OM182 bacterium</name>
    <dbReference type="NCBI Taxonomy" id="2510334"/>
    <lineage>
        <taxon>Bacteria</taxon>
        <taxon>Pseudomonadati</taxon>
        <taxon>Pseudomonadota</taxon>
        <taxon>Gammaproteobacteria</taxon>
        <taxon>OMG group</taxon>
        <taxon>OM182 clade</taxon>
    </lineage>
</organism>
<dbReference type="EMBL" id="SHAH01000011">
    <property type="protein sequence ID" value="RZO77839.1"/>
    <property type="molecule type" value="Genomic_DNA"/>
</dbReference>
<sequence>MTYSVNELFGIAGKVAIVTGGSRGIGRMIAEAYVANGVKTYITARKIEACEQTASELGELGECIALPADLSTAAGREELVTEIMSRESSIDILVNNAGAAWGAPFEEYPEEGYDKVMDINVKAIFMLTRDLLPLLEKNASPAEPSRVINIGSIDGLRVATTDNFAYGASKAAVHFLTKNLAVRLASKGLTVNAIAPGPFESKMMDYMLTQFRDKIETENPLGRIGNPMDMAGLAVYLASPATRYMTGQVIALDGGRHLGARQD</sequence>